<dbReference type="Proteomes" id="UP000051010">
    <property type="component" value="Unassembled WGS sequence"/>
</dbReference>
<sequence>MLTMADKPVDAKEEPASKSKTRHQQHAKKPEERLVIGAIHIRLEDGGKRVLQTDQEFFWRITERTTNEGAPLQDGFPELGRVAVVPTKYGWRPVVVVQEQRVTGEAAIKAADDLKRVRRFTANDVHTYHLVRPFKQFLKDHNIALPETSQEATK</sequence>
<dbReference type="AlphaFoldDB" id="A0A0R1YR80"/>
<proteinExistence type="predicted"/>
<protein>
    <submittedName>
        <fullName evidence="2">Uncharacterized protein</fullName>
    </submittedName>
</protein>
<gene>
    <name evidence="2" type="ORF">FD47_GL001902</name>
</gene>
<evidence type="ECO:0000256" key="1">
    <source>
        <dbReference type="SAM" id="MobiDB-lite"/>
    </source>
</evidence>
<feature type="region of interest" description="Disordered" evidence="1">
    <location>
        <begin position="1"/>
        <end position="30"/>
    </location>
</feature>
<reference evidence="2 3" key="1">
    <citation type="journal article" date="2015" name="Genome Announc.">
        <title>Expanding the biotechnology potential of lactobacilli through comparative genomics of 213 strains and associated genera.</title>
        <authorList>
            <person name="Sun Z."/>
            <person name="Harris H.M."/>
            <person name="McCann A."/>
            <person name="Guo C."/>
            <person name="Argimon S."/>
            <person name="Zhang W."/>
            <person name="Yang X."/>
            <person name="Jeffery I.B."/>
            <person name="Cooney J.C."/>
            <person name="Kagawa T.F."/>
            <person name="Liu W."/>
            <person name="Song Y."/>
            <person name="Salvetti E."/>
            <person name="Wrobel A."/>
            <person name="Rasinkangas P."/>
            <person name="Parkhill J."/>
            <person name="Rea M.C."/>
            <person name="O'Sullivan O."/>
            <person name="Ritari J."/>
            <person name="Douillard F.P."/>
            <person name="Paul Ross R."/>
            <person name="Yang R."/>
            <person name="Briner A.E."/>
            <person name="Felis G.E."/>
            <person name="de Vos W.M."/>
            <person name="Barrangou R."/>
            <person name="Klaenhammer T.R."/>
            <person name="Caufield P.W."/>
            <person name="Cui Y."/>
            <person name="Zhang H."/>
            <person name="O'Toole P.W."/>
        </authorList>
    </citation>
    <scope>NUCLEOTIDE SEQUENCE [LARGE SCALE GENOMIC DNA]</scope>
    <source>
        <strain evidence="2 3">DSM 18390</strain>
    </source>
</reference>
<comment type="caution">
    <text evidence="2">The sequence shown here is derived from an EMBL/GenBank/DDBJ whole genome shotgun (WGS) entry which is preliminary data.</text>
</comment>
<feature type="compositionally biased region" description="Basic and acidic residues" evidence="1">
    <location>
        <begin position="7"/>
        <end position="17"/>
    </location>
</feature>
<organism evidence="2 3">
    <name type="scientific">Lentilactobacillus parafarraginis DSM 18390 = JCM 14109</name>
    <dbReference type="NCBI Taxonomy" id="1423786"/>
    <lineage>
        <taxon>Bacteria</taxon>
        <taxon>Bacillati</taxon>
        <taxon>Bacillota</taxon>
        <taxon>Bacilli</taxon>
        <taxon>Lactobacillales</taxon>
        <taxon>Lactobacillaceae</taxon>
        <taxon>Lentilactobacillus</taxon>
    </lineage>
</organism>
<dbReference type="InterPro" id="IPR043895">
    <property type="entry name" value="DUF5839"/>
</dbReference>
<evidence type="ECO:0000313" key="3">
    <source>
        <dbReference type="Proteomes" id="UP000051010"/>
    </source>
</evidence>
<dbReference type="Pfam" id="PF19157">
    <property type="entry name" value="DUF5839"/>
    <property type="match status" value="1"/>
</dbReference>
<accession>A0A0R1YR80</accession>
<dbReference type="EMBL" id="AZFZ01000043">
    <property type="protein sequence ID" value="KRM42374.1"/>
    <property type="molecule type" value="Genomic_DNA"/>
</dbReference>
<evidence type="ECO:0000313" key="2">
    <source>
        <dbReference type="EMBL" id="KRM42374.1"/>
    </source>
</evidence>
<dbReference type="PATRIC" id="fig|1423786.4.peg.2009"/>
<name>A0A0R1YR80_9LACO</name>